<evidence type="ECO:0000313" key="6">
    <source>
        <dbReference type="Proteomes" id="UP001219355"/>
    </source>
</evidence>
<feature type="binding site" evidence="3">
    <location>
        <position position="376"/>
    </location>
    <ligand>
        <name>dimethylallyl diphosphate</name>
        <dbReference type="ChEBI" id="CHEBI:57623"/>
    </ligand>
</feature>
<feature type="binding site" evidence="3">
    <location>
        <position position="297"/>
    </location>
    <ligand>
        <name>dimethylallyl diphosphate</name>
        <dbReference type="ChEBI" id="CHEBI:57623"/>
    </ligand>
</feature>
<organism evidence="5 6">
    <name type="scientific">Emydomyces testavorans</name>
    <dbReference type="NCBI Taxonomy" id="2070801"/>
    <lineage>
        <taxon>Eukaryota</taxon>
        <taxon>Fungi</taxon>
        <taxon>Dikarya</taxon>
        <taxon>Ascomycota</taxon>
        <taxon>Pezizomycotina</taxon>
        <taxon>Eurotiomycetes</taxon>
        <taxon>Eurotiomycetidae</taxon>
        <taxon>Onygenales</taxon>
        <taxon>Nannizziopsiaceae</taxon>
        <taxon>Emydomyces</taxon>
    </lineage>
</organism>
<feature type="binding site" evidence="3">
    <location>
        <position position="221"/>
    </location>
    <ligand>
        <name>dimethylallyl diphosphate</name>
        <dbReference type="ChEBI" id="CHEBI:57623"/>
    </ligand>
</feature>
<feature type="compositionally biased region" description="Polar residues" evidence="4">
    <location>
        <begin position="11"/>
        <end position="23"/>
    </location>
</feature>
<feature type="region of interest" description="Disordered" evidence="4">
    <location>
        <begin position="1"/>
        <end position="39"/>
    </location>
</feature>
<dbReference type="Proteomes" id="UP001219355">
    <property type="component" value="Chromosome 3"/>
</dbReference>
<evidence type="ECO:0000256" key="3">
    <source>
        <dbReference type="PIRSR" id="PIRSR000509-1"/>
    </source>
</evidence>
<dbReference type="InterPro" id="IPR017795">
    <property type="entry name" value="ABBA_NscD-like"/>
</dbReference>
<sequence length="427" mass="47640">MASAASLVSMLETTNGEQPSSTELLEKPAPKSSSMSVSPSAKKLPYQVLGQWLGFSNHDQELWWLNTAPFLGNLLAQSNYDVDEQYQYLSFYHTHIVPVLGPYFHPGVEPHWMSYFTSEGHPLEVSLNLQGSKAIIRLGLEPLSPFAGSERDPLNQFMGREFLGQMARIQPCIDLQWFNHFDSELGLSLEDARAIAGTVPKQGKTQHLVGFDFKNGGIVPKAYFYPEHKARVTGVNTAKLLFNAVRKLEESKSFSGALDTLEEFLAPCFKDKTENQTENTTEVFILAIDCLVPSLSRIKLYVADTQVTFAKARELWTLGGVLNDATTLTGLRILEDIWNMLGIGDSCSSLMDVNRLPLLSNYEFKPGAPYPKPQLYIPLHGKNDDVVADQMTKVFEYLQWNGLAARYKEELASNLYDSPSPISSILS</sequence>
<dbReference type="PIRSF" id="PIRSF000509">
    <property type="entry name" value="Trp_DMAT"/>
    <property type="match status" value="1"/>
</dbReference>
<dbReference type="GO" id="GO:0016765">
    <property type="term" value="F:transferase activity, transferring alkyl or aryl (other than methyl) groups"/>
    <property type="evidence" value="ECO:0007669"/>
    <property type="project" value="InterPro"/>
</dbReference>
<dbReference type="CDD" id="cd13929">
    <property type="entry name" value="PT-DMATS_CymD"/>
    <property type="match status" value="1"/>
</dbReference>
<evidence type="ECO:0008006" key="7">
    <source>
        <dbReference type="Google" id="ProtNLM"/>
    </source>
</evidence>
<dbReference type="InterPro" id="IPR033964">
    <property type="entry name" value="ABBA"/>
</dbReference>
<feature type="binding site" evidence="3">
    <location>
        <position position="225"/>
    </location>
    <ligand>
        <name>L-tryptophan</name>
        <dbReference type="ChEBI" id="CHEBI:57912"/>
    </ligand>
</feature>
<protein>
    <recommendedName>
        <fullName evidence="7">Dimethylallyl tryptophan synthase</fullName>
    </recommendedName>
</protein>
<feature type="binding site" evidence="3">
    <location>
        <position position="137"/>
    </location>
    <ligand>
        <name>dimethylallyl diphosphate</name>
        <dbReference type="ChEBI" id="CHEBI:57623"/>
    </ligand>
</feature>
<dbReference type="GO" id="GO:0009820">
    <property type="term" value="P:alkaloid metabolic process"/>
    <property type="evidence" value="ECO:0007669"/>
    <property type="project" value="InterPro"/>
</dbReference>
<evidence type="ECO:0000256" key="4">
    <source>
        <dbReference type="SAM" id="MobiDB-lite"/>
    </source>
</evidence>
<keyword evidence="6" id="KW-1185">Reference proteome</keyword>
<dbReference type="AlphaFoldDB" id="A0AAF0IJH4"/>
<dbReference type="SFLD" id="SFLDS00036">
    <property type="entry name" value="Aromatic_Prenyltransferase"/>
    <property type="match status" value="1"/>
</dbReference>
<feature type="binding site" evidence="3">
    <location>
        <position position="299"/>
    </location>
    <ligand>
        <name>dimethylallyl diphosphate</name>
        <dbReference type="ChEBI" id="CHEBI:57623"/>
    </ligand>
</feature>
<name>A0AAF0IJH4_9EURO</name>
<proteinExistence type="inferred from homology"/>
<keyword evidence="2" id="KW-0808">Transferase</keyword>
<feature type="binding site" evidence="3">
    <location>
        <position position="223"/>
    </location>
    <ligand>
        <name>dimethylallyl diphosphate</name>
        <dbReference type="ChEBI" id="CHEBI:57623"/>
    </ligand>
</feature>
<feature type="binding site" evidence="3">
    <location>
        <position position="374"/>
    </location>
    <ligand>
        <name>dimethylallyl diphosphate</name>
        <dbReference type="ChEBI" id="CHEBI:57623"/>
    </ligand>
</feature>
<dbReference type="EMBL" id="CP120629">
    <property type="protein sequence ID" value="WEW59278.1"/>
    <property type="molecule type" value="Genomic_DNA"/>
</dbReference>
<evidence type="ECO:0000313" key="5">
    <source>
        <dbReference type="EMBL" id="WEW59278.1"/>
    </source>
</evidence>
<reference evidence="5" key="1">
    <citation type="submission" date="2023-03" db="EMBL/GenBank/DDBJ databases">
        <title>Emydomyces testavorans Genome Sequence.</title>
        <authorList>
            <person name="Hoyer L."/>
        </authorList>
    </citation>
    <scope>NUCLEOTIDE SEQUENCE</scope>
    <source>
        <strain evidence="5">16-2883</strain>
    </source>
</reference>
<feature type="compositionally biased region" description="Low complexity" evidence="4">
    <location>
        <begin position="30"/>
        <end position="39"/>
    </location>
</feature>
<feature type="binding site" evidence="3">
    <location>
        <position position="301"/>
    </location>
    <ligand>
        <name>dimethylallyl diphosphate</name>
        <dbReference type="ChEBI" id="CHEBI:57623"/>
    </ligand>
</feature>
<comment type="similarity">
    <text evidence="1">Belongs to the tryptophan dimethylallyltransferase family.</text>
</comment>
<evidence type="ECO:0000256" key="1">
    <source>
        <dbReference type="ARBA" id="ARBA00010209"/>
    </source>
</evidence>
<dbReference type="PANTHER" id="PTHR40627">
    <property type="entry name" value="INDOLE PRENYLTRANSFERASE TDIB-RELATED"/>
    <property type="match status" value="1"/>
</dbReference>
<dbReference type="InterPro" id="IPR012148">
    <property type="entry name" value="ABBA_DMATS-like"/>
</dbReference>
<accession>A0AAF0IJH4</accession>
<dbReference type="NCBIfam" id="TIGR03429">
    <property type="entry name" value="arom_pren_DMATS"/>
    <property type="match status" value="1"/>
</dbReference>
<dbReference type="PANTHER" id="PTHR40627:SF3">
    <property type="entry name" value="PRENYLTRANSFERASE ASQH2-RELATED"/>
    <property type="match status" value="1"/>
</dbReference>
<dbReference type="Pfam" id="PF11991">
    <property type="entry name" value="Trp_DMAT"/>
    <property type="match status" value="1"/>
</dbReference>
<gene>
    <name evidence="5" type="ORF">PRK78_004747</name>
</gene>
<evidence type="ECO:0000256" key="2">
    <source>
        <dbReference type="ARBA" id="ARBA00022679"/>
    </source>
</evidence>
<feature type="binding site" evidence="3">
    <location>
        <position position="124"/>
    </location>
    <ligand>
        <name>L-tryptophan</name>
        <dbReference type="ChEBI" id="CHEBI:57912"/>
    </ligand>
</feature>